<reference evidence="4" key="1">
    <citation type="submission" date="2015-02" db="EMBL/GenBank/DDBJ databases">
        <authorList>
            <person name="Chooi Y.-H."/>
        </authorList>
    </citation>
    <scope>NUCLEOTIDE SEQUENCE [LARGE SCALE GENOMIC DNA]</scope>
    <source>
        <strain evidence="4">strain Y</strain>
    </source>
</reference>
<evidence type="ECO:0000313" key="3">
    <source>
        <dbReference type="EMBL" id="CPR18084.1"/>
    </source>
</evidence>
<protein>
    <recommendedName>
        <fullName evidence="2">DUF1468 domain-containing protein</fullName>
    </recommendedName>
</protein>
<organism evidence="3 4">
    <name type="scientific">Candidatus Filomicrobium marinum</name>
    <dbReference type="NCBI Taxonomy" id="1608628"/>
    <lineage>
        <taxon>Bacteria</taxon>
        <taxon>Pseudomonadati</taxon>
        <taxon>Pseudomonadota</taxon>
        <taxon>Alphaproteobacteria</taxon>
        <taxon>Hyphomicrobiales</taxon>
        <taxon>Hyphomicrobiaceae</taxon>
        <taxon>Filomicrobium</taxon>
    </lineage>
</organism>
<dbReference type="KEGG" id="fiy:BN1229_v1_1550"/>
<keyword evidence="1" id="KW-1133">Transmembrane helix</keyword>
<dbReference type="OrthoDB" id="7846871at2"/>
<feature type="transmembrane region" description="Helical" evidence="1">
    <location>
        <begin position="122"/>
        <end position="143"/>
    </location>
</feature>
<name>A0A0D6JEG7_9HYPH</name>
<feature type="transmembrane region" description="Helical" evidence="1">
    <location>
        <begin position="71"/>
        <end position="87"/>
    </location>
</feature>
<dbReference type="InterPro" id="IPR009936">
    <property type="entry name" value="DUF1468"/>
</dbReference>
<feature type="transmembrane region" description="Helical" evidence="1">
    <location>
        <begin position="7"/>
        <end position="24"/>
    </location>
</feature>
<feature type="transmembrane region" description="Helical" evidence="1">
    <location>
        <begin position="30"/>
        <end position="50"/>
    </location>
</feature>
<sequence>MQLQRVLPTAIVTFVGVWVCWLSYTQEPAAAYLFPRIISTVFVALSLWSLGRALLGLSQSGDGLSAEMMKAIGPGLLIVLVYIFLLLRTLGFYSASAVAVLAVLTVYDGASHLQVMTWVKRLIISAAFTAAMYLIFGIALKVFTPNGLII</sequence>
<proteinExistence type="predicted"/>
<accession>A0A0D6JEG7</accession>
<keyword evidence="1" id="KW-0812">Transmembrane</keyword>
<dbReference type="RefSeq" id="WP_052743765.1">
    <property type="nucleotide sequence ID" value="NZ_LN829118.1"/>
</dbReference>
<evidence type="ECO:0000259" key="2">
    <source>
        <dbReference type="Pfam" id="PF07331"/>
    </source>
</evidence>
<evidence type="ECO:0000256" key="1">
    <source>
        <dbReference type="SAM" id="Phobius"/>
    </source>
</evidence>
<keyword evidence="1" id="KW-0472">Membrane</keyword>
<dbReference type="Pfam" id="PF07331">
    <property type="entry name" value="TctB"/>
    <property type="match status" value="1"/>
</dbReference>
<feature type="transmembrane region" description="Helical" evidence="1">
    <location>
        <begin position="93"/>
        <end position="110"/>
    </location>
</feature>
<keyword evidence="4" id="KW-1185">Reference proteome</keyword>
<dbReference type="Proteomes" id="UP000033187">
    <property type="component" value="Chromosome 1"/>
</dbReference>
<feature type="domain" description="DUF1468" evidence="2">
    <location>
        <begin position="11"/>
        <end position="145"/>
    </location>
</feature>
<gene>
    <name evidence="3" type="ORF">YBN1229_v1_1550</name>
</gene>
<evidence type="ECO:0000313" key="4">
    <source>
        <dbReference type="Proteomes" id="UP000033187"/>
    </source>
</evidence>
<dbReference type="AlphaFoldDB" id="A0A0D6JEG7"/>
<dbReference type="KEGG" id="fil:BN1229_v1_1548"/>
<dbReference type="EMBL" id="LN829119">
    <property type="protein sequence ID" value="CPR18084.1"/>
    <property type="molecule type" value="Genomic_DNA"/>
</dbReference>